<feature type="compositionally biased region" description="Low complexity" evidence="1">
    <location>
        <begin position="470"/>
        <end position="480"/>
    </location>
</feature>
<feature type="region of interest" description="Disordered" evidence="1">
    <location>
        <begin position="355"/>
        <end position="544"/>
    </location>
</feature>
<feature type="compositionally biased region" description="Basic and acidic residues" evidence="1">
    <location>
        <begin position="401"/>
        <end position="412"/>
    </location>
</feature>
<dbReference type="PANTHER" id="PTHR21219">
    <property type="entry name" value="FI19613P1"/>
    <property type="match status" value="1"/>
</dbReference>
<name>A0ABQ9F6D0_TEGGR</name>
<sequence>MVVPREERPLIKRPVLYIGSAVPIKTTEGLEAIQEPLRERYPQGGQVSGVSSYLSIVPSGLLLQYKEDPQSTVISFPITSLTICAAVRRMRTVDGATGQSMYKFISLNSPQARSPGSNQPAIFTAITRRTKGRRVLECHGFICASDKDAMDLVSATSYVDQAQKRRSGSIKTNTPRPYSEHSAVMRVDSMMSTNGADITQNGSHSFTRQEQISMEEPIVRLIPGEEHQKVAPEFFEPPPSQGYFYGGTNVEVKTFNVEKTTENGTTEPPEPIVRPEVPNGVEAPELEPLVPPLQLPHGPPLETDVPRQVAHFPPRRPLYMPVRAFPPPPRARFFSPPPTFIRRIPVPYMMPPPPGMIRPPPPPGMMMGPPPPLLRRQHRRRSHSSGGSHSKSSSRGSSPKPEADDTEPKRVPNADLESESDVSFRPRTPPRDYDPSAPRQQRVSRRDEFEMRRKRDKSPKRKHASPRIIYSPYGPQYFPYPGYPYMPPYGGRSRSMPPPMNERHYSPSRRKEKKSKKNKKKSKQKGRKAPSDISLGSYGYHSEIPHGMYDNDGYSFYPPRPRDFRRIENQFMNEKSFSKRIQEESRKSKGKKENYYPTAYELNEALNDGKTPRDGDFTMY</sequence>
<comment type="caution">
    <text evidence="2">The sequence shown here is derived from an EMBL/GenBank/DDBJ whole genome shotgun (WGS) entry which is preliminary data.</text>
</comment>
<evidence type="ECO:0000256" key="1">
    <source>
        <dbReference type="SAM" id="MobiDB-lite"/>
    </source>
</evidence>
<keyword evidence="3" id="KW-1185">Reference proteome</keyword>
<accession>A0ABQ9F6D0</accession>
<protein>
    <recommendedName>
        <fullName evidence="4">PID domain-containing protein</fullName>
    </recommendedName>
</protein>
<feature type="compositionally biased region" description="Basic residues" evidence="1">
    <location>
        <begin position="454"/>
        <end position="465"/>
    </location>
</feature>
<feature type="compositionally biased region" description="Pro residues" evidence="1">
    <location>
        <begin position="355"/>
        <end position="373"/>
    </location>
</feature>
<gene>
    <name evidence="2" type="ORF">KUTeg_010257</name>
</gene>
<dbReference type="PANTHER" id="PTHR21219:SF3">
    <property type="entry name" value="FI19613P1"/>
    <property type="match status" value="1"/>
</dbReference>
<evidence type="ECO:0000313" key="3">
    <source>
        <dbReference type="Proteomes" id="UP001217089"/>
    </source>
</evidence>
<dbReference type="EMBL" id="JARBDR010000440">
    <property type="protein sequence ID" value="KAJ8312884.1"/>
    <property type="molecule type" value="Genomic_DNA"/>
</dbReference>
<evidence type="ECO:0008006" key="4">
    <source>
        <dbReference type="Google" id="ProtNLM"/>
    </source>
</evidence>
<feature type="compositionally biased region" description="Basic residues" evidence="1">
    <location>
        <begin position="506"/>
        <end position="528"/>
    </location>
</feature>
<dbReference type="Proteomes" id="UP001217089">
    <property type="component" value="Unassembled WGS sequence"/>
</dbReference>
<evidence type="ECO:0000313" key="2">
    <source>
        <dbReference type="EMBL" id="KAJ8312884.1"/>
    </source>
</evidence>
<organism evidence="2 3">
    <name type="scientific">Tegillarca granosa</name>
    <name type="common">Malaysian cockle</name>
    <name type="synonym">Anadara granosa</name>
    <dbReference type="NCBI Taxonomy" id="220873"/>
    <lineage>
        <taxon>Eukaryota</taxon>
        <taxon>Metazoa</taxon>
        <taxon>Spiralia</taxon>
        <taxon>Lophotrochozoa</taxon>
        <taxon>Mollusca</taxon>
        <taxon>Bivalvia</taxon>
        <taxon>Autobranchia</taxon>
        <taxon>Pteriomorphia</taxon>
        <taxon>Arcoida</taxon>
        <taxon>Arcoidea</taxon>
        <taxon>Arcidae</taxon>
        <taxon>Tegillarca</taxon>
    </lineage>
</organism>
<feature type="compositionally biased region" description="Low complexity" evidence="1">
    <location>
        <begin position="384"/>
        <end position="400"/>
    </location>
</feature>
<feature type="compositionally biased region" description="Basic and acidic residues" evidence="1">
    <location>
        <begin position="444"/>
        <end position="453"/>
    </location>
</feature>
<proteinExistence type="predicted"/>
<feature type="region of interest" description="Disordered" evidence="1">
    <location>
        <begin position="573"/>
        <end position="596"/>
    </location>
</feature>
<reference evidence="2 3" key="1">
    <citation type="submission" date="2022-12" db="EMBL/GenBank/DDBJ databases">
        <title>Chromosome-level genome of Tegillarca granosa.</title>
        <authorList>
            <person name="Kim J."/>
        </authorList>
    </citation>
    <scope>NUCLEOTIDE SEQUENCE [LARGE SCALE GENOMIC DNA]</scope>
    <source>
        <strain evidence="2">Teg-2019</strain>
        <tissue evidence="2">Adductor muscle</tissue>
    </source>
</reference>
<feature type="compositionally biased region" description="Basic and acidic residues" evidence="1">
    <location>
        <begin position="576"/>
        <end position="594"/>
    </location>
</feature>